<dbReference type="AlphaFoldDB" id="A0A916ZF74"/>
<evidence type="ECO:0000313" key="1">
    <source>
        <dbReference type="EMBL" id="GGD93903.1"/>
    </source>
</evidence>
<reference evidence="1" key="1">
    <citation type="journal article" date="2014" name="Int. J. Syst. Evol. Microbiol.">
        <title>Complete genome sequence of Corynebacterium casei LMG S-19264T (=DSM 44701T), isolated from a smear-ripened cheese.</title>
        <authorList>
            <consortium name="US DOE Joint Genome Institute (JGI-PGF)"/>
            <person name="Walter F."/>
            <person name="Albersmeier A."/>
            <person name="Kalinowski J."/>
            <person name="Ruckert C."/>
        </authorList>
    </citation>
    <scope>NUCLEOTIDE SEQUENCE</scope>
    <source>
        <strain evidence="1">CGMCC 1.15367</strain>
    </source>
</reference>
<accession>A0A916ZF74</accession>
<organism evidence="1 2">
    <name type="scientific">Aureimonas endophytica</name>
    <dbReference type="NCBI Taxonomy" id="2027858"/>
    <lineage>
        <taxon>Bacteria</taxon>
        <taxon>Pseudomonadati</taxon>
        <taxon>Pseudomonadota</taxon>
        <taxon>Alphaproteobacteria</taxon>
        <taxon>Hyphomicrobiales</taxon>
        <taxon>Aurantimonadaceae</taxon>
        <taxon>Aureimonas</taxon>
    </lineage>
</organism>
<gene>
    <name evidence="1" type="ORF">GCM10011390_10770</name>
</gene>
<dbReference type="RefSeq" id="WP_188907144.1">
    <property type="nucleotide sequence ID" value="NZ_BMIQ01000001.1"/>
</dbReference>
<dbReference type="EMBL" id="BMIQ01000001">
    <property type="protein sequence ID" value="GGD93903.1"/>
    <property type="molecule type" value="Genomic_DNA"/>
</dbReference>
<reference evidence="1" key="2">
    <citation type="submission" date="2020-09" db="EMBL/GenBank/DDBJ databases">
        <authorList>
            <person name="Sun Q."/>
            <person name="Zhou Y."/>
        </authorList>
    </citation>
    <scope>NUCLEOTIDE SEQUENCE</scope>
    <source>
        <strain evidence="1">CGMCC 1.15367</strain>
    </source>
</reference>
<comment type="caution">
    <text evidence="1">The sequence shown here is derived from an EMBL/GenBank/DDBJ whole genome shotgun (WGS) entry which is preliminary data.</text>
</comment>
<keyword evidence="2" id="KW-1185">Reference proteome</keyword>
<protein>
    <submittedName>
        <fullName evidence="1">Uncharacterized protein</fullName>
    </submittedName>
</protein>
<name>A0A916ZF74_9HYPH</name>
<sequence>MEMATVLRFPQQIPPRPGTLDAAMKRASAAIVILPCVRREALVAKAN</sequence>
<proteinExistence type="predicted"/>
<dbReference type="Proteomes" id="UP000644699">
    <property type="component" value="Unassembled WGS sequence"/>
</dbReference>
<evidence type="ECO:0000313" key="2">
    <source>
        <dbReference type="Proteomes" id="UP000644699"/>
    </source>
</evidence>